<evidence type="ECO:0000313" key="2">
    <source>
        <dbReference type="Proteomes" id="UP000655273"/>
    </source>
</evidence>
<name>A0A927HNJ0_9ENTR</name>
<sequence length="156" mass="16531">MLTVTALATHQLVSDSVTERRHAARQLQRDAQPDMLGFLQQRANRETDDVTRQSLRLALANLQLASPQAETRLNAVELLGQSDDPDVQATLTPFTRAQTEPDARVRAAAAESLGPYSAPADVGRTAGAGLHGPVVGIGTLAGRARAGYHLWSAGGD</sequence>
<dbReference type="AlphaFoldDB" id="A0A927HNJ0"/>
<dbReference type="InterPro" id="IPR011989">
    <property type="entry name" value="ARM-like"/>
</dbReference>
<comment type="caution">
    <text evidence="1">The sequence shown here is derived from an EMBL/GenBank/DDBJ whole genome shotgun (WGS) entry which is preliminary data.</text>
</comment>
<dbReference type="Pfam" id="PF13646">
    <property type="entry name" value="HEAT_2"/>
    <property type="match status" value="1"/>
</dbReference>
<dbReference type="InterPro" id="IPR016024">
    <property type="entry name" value="ARM-type_fold"/>
</dbReference>
<organism evidence="1 2">
    <name type="scientific">Enterobacter hormaechei</name>
    <dbReference type="NCBI Taxonomy" id="158836"/>
    <lineage>
        <taxon>Bacteria</taxon>
        <taxon>Pseudomonadati</taxon>
        <taxon>Pseudomonadota</taxon>
        <taxon>Gammaproteobacteria</taxon>
        <taxon>Enterobacterales</taxon>
        <taxon>Enterobacteriaceae</taxon>
        <taxon>Enterobacter</taxon>
        <taxon>Enterobacter cloacae complex</taxon>
    </lineage>
</organism>
<accession>A0A927HNJ0</accession>
<dbReference type="Gene3D" id="1.25.10.10">
    <property type="entry name" value="Leucine-rich Repeat Variant"/>
    <property type="match status" value="1"/>
</dbReference>
<evidence type="ECO:0000313" key="1">
    <source>
        <dbReference type="EMBL" id="MBD3706680.1"/>
    </source>
</evidence>
<dbReference type="Proteomes" id="UP000655273">
    <property type="component" value="Unassembled WGS sequence"/>
</dbReference>
<proteinExistence type="predicted"/>
<reference evidence="1" key="1">
    <citation type="submission" date="2020-07" db="EMBL/GenBank/DDBJ databases">
        <title>Clinical and genomic characterization of carbapenemase-producing Enterobacterales causing secondary infections during the COVID-19 crisis at a New York City hospital.</title>
        <authorList>
            <person name="Gomez-Simmonds A."/>
            <person name="Annavajhala M.K."/>
            <person name="Uhlemann A.-C."/>
        </authorList>
    </citation>
    <scope>NUCLEOTIDE SEQUENCE</scope>
    <source>
        <strain evidence="1">NK1396</strain>
    </source>
</reference>
<dbReference type="SUPFAM" id="SSF48371">
    <property type="entry name" value="ARM repeat"/>
    <property type="match status" value="1"/>
</dbReference>
<gene>
    <name evidence="1" type="ORF">IE983_04235</name>
</gene>
<dbReference type="EMBL" id="JACXTA010000001">
    <property type="protein sequence ID" value="MBD3706680.1"/>
    <property type="molecule type" value="Genomic_DNA"/>
</dbReference>
<protein>
    <submittedName>
        <fullName evidence="1">HEAT repeat domain-containing protein</fullName>
    </submittedName>
</protein>